<dbReference type="GO" id="GO:0005737">
    <property type="term" value="C:cytoplasm"/>
    <property type="evidence" value="ECO:0007669"/>
    <property type="project" value="UniProtKB-SubCell"/>
</dbReference>
<dbReference type="Pfam" id="PF05191">
    <property type="entry name" value="ADK_lid"/>
    <property type="match status" value="1"/>
</dbReference>
<feature type="binding site" evidence="8">
    <location>
        <begin position="85"/>
        <end position="88"/>
    </location>
    <ligand>
        <name>AMP</name>
        <dbReference type="ChEBI" id="CHEBI:456215"/>
    </ligand>
</feature>
<comment type="subcellular location">
    <subcellularLocation>
        <location evidence="8 10">Cytoplasm</location>
    </subcellularLocation>
</comment>
<reference evidence="12" key="1">
    <citation type="submission" date="2021-04" db="EMBL/GenBank/DDBJ databases">
        <title>Proteiniclasticum sedimins sp. nov., an obligate anaerobic bacterium isolated from anaerobic sludge.</title>
        <authorList>
            <person name="Liu J."/>
        </authorList>
    </citation>
    <scope>NUCLEOTIDE SEQUENCE</scope>
    <source>
        <strain evidence="12">BAD-10</strain>
    </source>
</reference>
<dbReference type="GO" id="GO:0044209">
    <property type="term" value="P:AMP salvage"/>
    <property type="evidence" value="ECO:0007669"/>
    <property type="project" value="UniProtKB-UniRule"/>
</dbReference>
<comment type="pathway">
    <text evidence="8">Purine metabolism; AMP biosynthesis via salvage pathway; AMP from ADP: step 1/1.</text>
</comment>
<dbReference type="PANTHER" id="PTHR23359">
    <property type="entry name" value="NUCLEOTIDE KINASE"/>
    <property type="match status" value="1"/>
</dbReference>
<feature type="binding site" evidence="8">
    <location>
        <position position="127"/>
    </location>
    <ligand>
        <name>ATP</name>
        <dbReference type="ChEBI" id="CHEBI:30616"/>
    </ligand>
</feature>
<dbReference type="RefSeq" id="WP_211801067.1">
    <property type="nucleotide sequence ID" value="NZ_JAGSCS010000008.1"/>
</dbReference>
<dbReference type="InterPro" id="IPR006259">
    <property type="entry name" value="Adenyl_kin_sub"/>
</dbReference>
<dbReference type="PRINTS" id="PR00094">
    <property type="entry name" value="ADENYLTKNASE"/>
</dbReference>
<dbReference type="GO" id="GO:0005524">
    <property type="term" value="F:ATP binding"/>
    <property type="evidence" value="ECO:0007669"/>
    <property type="project" value="UniProtKB-UniRule"/>
</dbReference>
<keyword evidence="8" id="KW-0963">Cytoplasm</keyword>
<dbReference type="EC" id="2.7.4.3" evidence="8 10"/>
<evidence type="ECO:0000256" key="9">
    <source>
        <dbReference type="RuleBase" id="RU003330"/>
    </source>
</evidence>
<dbReference type="Pfam" id="PF00406">
    <property type="entry name" value="ADK"/>
    <property type="match status" value="1"/>
</dbReference>
<dbReference type="HAMAP" id="MF_00235">
    <property type="entry name" value="Adenylate_kinase_Adk"/>
    <property type="match status" value="1"/>
</dbReference>
<evidence type="ECO:0000256" key="7">
    <source>
        <dbReference type="ARBA" id="ARBA00022840"/>
    </source>
</evidence>
<organism evidence="12 13">
    <name type="scientific">Proteiniclasticum sediminis</name>
    <dbReference type="NCBI Taxonomy" id="2804028"/>
    <lineage>
        <taxon>Bacteria</taxon>
        <taxon>Bacillati</taxon>
        <taxon>Bacillota</taxon>
        <taxon>Clostridia</taxon>
        <taxon>Eubacteriales</taxon>
        <taxon>Clostridiaceae</taxon>
        <taxon>Proteiniclasticum</taxon>
    </lineage>
</organism>
<dbReference type="AlphaFoldDB" id="A0A941CP81"/>
<keyword evidence="1 8" id="KW-0808">Transferase</keyword>
<dbReference type="NCBIfam" id="NF001381">
    <property type="entry name" value="PRK00279.1-3"/>
    <property type="match status" value="1"/>
</dbReference>
<keyword evidence="13" id="KW-1185">Reference proteome</keyword>
<name>A0A941CP81_9CLOT</name>
<dbReference type="FunFam" id="3.40.50.300:FF:000106">
    <property type="entry name" value="Adenylate kinase mitochondrial"/>
    <property type="match status" value="1"/>
</dbReference>
<protein>
    <recommendedName>
        <fullName evidence="8 10">Adenylate kinase</fullName>
        <shortName evidence="8">AK</shortName>
        <ecNumber evidence="8 10">2.7.4.3</ecNumber>
    </recommendedName>
    <alternativeName>
        <fullName evidence="8">ATP-AMP transphosphorylase</fullName>
    </alternativeName>
    <alternativeName>
        <fullName evidence="8">ATP:AMP phosphotransferase</fullName>
    </alternativeName>
    <alternativeName>
        <fullName evidence="8">Adenylate monophosphate kinase</fullName>
    </alternativeName>
</protein>
<dbReference type="GO" id="GO:0008270">
    <property type="term" value="F:zinc ion binding"/>
    <property type="evidence" value="ECO:0007669"/>
    <property type="project" value="UniProtKB-UniRule"/>
</dbReference>
<evidence type="ECO:0000313" key="12">
    <source>
        <dbReference type="EMBL" id="MBR0576232.1"/>
    </source>
</evidence>
<feature type="binding site" evidence="8">
    <location>
        <begin position="136"/>
        <end position="137"/>
    </location>
    <ligand>
        <name>ATP</name>
        <dbReference type="ChEBI" id="CHEBI:30616"/>
    </ligand>
</feature>
<dbReference type="InterPro" id="IPR007862">
    <property type="entry name" value="Adenylate_kinase_lid-dom"/>
</dbReference>
<evidence type="ECO:0000313" key="13">
    <source>
        <dbReference type="Proteomes" id="UP000675379"/>
    </source>
</evidence>
<sequence>MRIILLGPPGAGKGTQAHHISLHYQIPHISTGDIFMRNITQGTALGMQAKTYMDQGQLVPDELTVKLVEDRLHEPDCHEGFLLDGFPRTENQAKILCALLEAQKEQLDAALLIDVPESLIRERMPGRRICPHCGATYHVQFNPPQVEGICDKCQENLIQRKDDRPEAVEARLVVYTTQTAPLIAFFKEKHLLLRVDGTREIDEVEREIRKLLDPLV</sequence>
<comment type="domain">
    <text evidence="8">Consists of three domains, a large central CORE domain and two small peripheral domains, NMPbind and LID, which undergo movements during catalysis. The LID domain closes over the site of phosphoryl transfer upon ATP binding. Assembling and dissambling the active center during each catalytic cycle provides an effective means to prevent ATP hydrolysis. Some bacteria have evolved a zinc-coordinating structure that stabilizes the LID domain.</text>
</comment>
<feature type="binding site" evidence="8">
    <location>
        <position position="150"/>
    </location>
    <ligand>
        <name>Zn(2+)</name>
        <dbReference type="ChEBI" id="CHEBI:29105"/>
        <note>structural</note>
    </ligand>
</feature>
<gene>
    <name evidence="8" type="primary">adk</name>
    <name evidence="12" type="ORF">KCG48_07730</name>
</gene>
<comment type="similarity">
    <text evidence="8 9">Belongs to the adenylate kinase family.</text>
</comment>
<evidence type="ECO:0000256" key="10">
    <source>
        <dbReference type="RuleBase" id="RU003331"/>
    </source>
</evidence>
<keyword evidence="2 8" id="KW-0479">Metal-binding</keyword>
<evidence type="ECO:0000256" key="2">
    <source>
        <dbReference type="ARBA" id="ARBA00022723"/>
    </source>
</evidence>
<evidence type="ECO:0000256" key="3">
    <source>
        <dbReference type="ARBA" id="ARBA00022727"/>
    </source>
</evidence>
<accession>A0A941CP81</accession>
<evidence type="ECO:0000256" key="5">
    <source>
        <dbReference type="ARBA" id="ARBA00022777"/>
    </source>
</evidence>
<comment type="caution">
    <text evidence="12">The sequence shown here is derived from an EMBL/GenBank/DDBJ whole genome shotgun (WGS) entry which is preliminary data.</text>
</comment>
<feature type="binding site" evidence="8">
    <location>
        <position position="133"/>
    </location>
    <ligand>
        <name>Zn(2+)</name>
        <dbReference type="ChEBI" id="CHEBI:29105"/>
        <note>structural</note>
    </ligand>
</feature>
<comment type="caution">
    <text evidence="8">Lacks conserved residue(s) required for the propagation of feature annotation.</text>
</comment>
<evidence type="ECO:0000256" key="1">
    <source>
        <dbReference type="ARBA" id="ARBA00022679"/>
    </source>
</evidence>
<dbReference type="NCBIfam" id="NF001380">
    <property type="entry name" value="PRK00279.1-2"/>
    <property type="match status" value="1"/>
</dbReference>
<comment type="catalytic activity">
    <reaction evidence="8 10">
        <text>AMP + ATP = 2 ADP</text>
        <dbReference type="Rhea" id="RHEA:12973"/>
        <dbReference type="ChEBI" id="CHEBI:30616"/>
        <dbReference type="ChEBI" id="CHEBI:456215"/>
        <dbReference type="ChEBI" id="CHEBI:456216"/>
        <dbReference type="EC" id="2.7.4.3"/>
    </reaction>
</comment>
<feature type="domain" description="Adenylate kinase active site lid" evidence="11">
    <location>
        <begin position="127"/>
        <end position="162"/>
    </location>
</feature>
<feature type="binding site" evidence="8">
    <location>
        <position position="31"/>
    </location>
    <ligand>
        <name>AMP</name>
        <dbReference type="ChEBI" id="CHEBI:456215"/>
    </ligand>
</feature>
<evidence type="ECO:0000256" key="8">
    <source>
        <dbReference type="HAMAP-Rule" id="MF_00235"/>
    </source>
</evidence>
<dbReference type="InterPro" id="IPR027417">
    <property type="entry name" value="P-loop_NTPase"/>
</dbReference>
<proteinExistence type="inferred from homology"/>
<feature type="region of interest" description="LID" evidence="8">
    <location>
        <begin position="126"/>
        <end position="163"/>
    </location>
</feature>
<evidence type="ECO:0000256" key="6">
    <source>
        <dbReference type="ARBA" id="ARBA00022833"/>
    </source>
</evidence>
<feature type="binding site" evidence="8">
    <location>
        <position position="199"/>
    </location>
    <ligand>
        <name>ATP</name>
        <dbReference type="ChEBI" id="CHEBI:30616"/>
    </ligand>
</feature>
<keyword evidence="7 8" id="KW-0067">ATP-binding</keyword>
<keyword evidence="3 8" id="KW-0545">Nucleotide biosynthesis</keyword>
<dbReference type="InterPro" id="IPR000850">
    <property type="entry name" value="Adenylat/UMP-CMP_kin"/>
</dbReference>
<dbReference type="GO" id="GO:0004017">
    <property type="term" value="F:AMP kinase activity"/>
    <property type="evidence" value="ECO:0007669"/>
    <property type="project" value="UniProtKB-UniRule"/>
</dbReference>
<feature type="binding site" evidence="8">
    <location>
        <begin position="10"/>
        <end position="15"/>
    </location>
    <ligand>
        <name>ATP</name>
        <dbReference type="ChEBI" id="CHEBI:30616"/>
    </ligand>
</feature>
<dbReference type="NCBIfam" id="TIGR01351">
    <property type="entry name" value="adk"/>
    <property type="match status" value="1"/>
</dbReference>
<dbReference type="Proteomes" id="UP000675379">
    <property type="component" value="Unassembled WGS sequence"/>
</dbReference>
<feature type="binding site" evidence="8">
    <location>
        <position position="92"/>
    </location>
    <ligand>
        <name>AMP</name>
        <dbReference type="ChEBI" id="CHEBI:456215"/>
    </ligand>
</feature>
<feature type="binding site" evidence="8">
    <location>
        <position position="171"/>
    </location>
    <ligand>
        <name>AMP</name>
        <dbReference type="ChEBI" id="CHEBI:456215"/>
    </ligand>
</feature>
<feature type="binding site" evidence="8">
    <location>
        <position position="130"/>
    </location>
    <ligand>
        <name>Zn(2+)</name>
        <dbReference type="ChEBI" id="CHEBI:29105"/>
        <note>structural</note>
    </ligand>
</feature>
<comment type="function">
    <text evidence="8">Catalyzes the reversible transfer of the terminal phosphate group between ATP and AMP. Plays an important role in cellular energy homeostasis and in adenine nucleotide metabolism.</text>
</comment>
<feature type="binding site" evidence="8">
    <location>
        <position position="160"/>
    </location>
    <ligand>
        <name>AMP</name>
        <dbReference type="ChEBI" id="CHEBI:456215"/>
    </ligand>
</feature>
<dbReference type="InterPro" id="IPR033690">
    <property type="entry name" value="Adenylat_kinase_CS"/>
</dbReference>
<keyword evidence="4 8" id="KW-0547">Nucleotide-binding</keyword>
<feature type="region of interest" description="NMP" evidence="8">
    <location>
        <begin position="30"/>
        <end position="59"/>
    </location>
</feature>
<dbReference type="PROSITE" id="PS00113">
    <property type="entry name" value="ADENYLATE_KINASE"/>
    <property type="match status" value="1"/>
</dbReference>
<dbReference type="EMBL" id="JAGSCS010000008">
    <property type="protein sequence ID" value="MBR0576232.1"/>
    <property type="molecule type" value="Genomic_DNA"/>
</dbReference>
<dbReference type="CDD" id="cd01428">
    <property type="entry name" value="ADK"/>
    <property type="match status" value="1"/>
</dbReference>
<dbReference type="Gene3D" id="3.40.50.300">
    <property type="entry name" value="P-loop containing nucleotide triphosphate hydrolases"/>
    <property type="match status" value="1"/>
</dbReference>
<keyword evidence="6 8" id="KW-0862">Zinc</keyword>
<evidence type="ECO:0000259" key="11">
    <source>
        <dbReference type="Pfam" id="PF05191"/>
    </source>
</evidence>
<feature type="binding site" evidence="8">
    <location>
        <position position="153"/>
    </location>
    <ligand>
        <name>Zn(2+)</name>
        <dbReference type="ChEBI" id="CHEBI:29105"/>
        <note>structural</note>
    </ligand>
</feature>
<dbReference type="SUPFAM" id="SSF52540">
    <property type="entry name" value="P-loop containing nucleoside triphosphate hydrolases"/>
    <property type="match status" value="1"/>
</dbReference>
<comment type="subunit">
    <text evidence="8 10">Monomer.</text>
</comment>
<feature type="binding site" evidence="8">
    <location>
        <begin position="57"/>
        <end position="59"/>
    </location>
    <ligand>
        <name>AMP</name>
        <dbReference type="ChEBI" id="CHEBI:456215"/>
    </ligand>
</feature>
<keyword evidence="5 8" id="KW-0418">Kinase</keyword>
<evidence type="ECO:0000256" key="4">
    <source>
        <dbReference type="ARBA" id="ARBA00022741"/>
    </source>
</evidence>